<organism evidence="2 3">
    <name type="scientific">Haloferax sulfurifontis ATCC BAA-897</name>
    <dbReference type="NCBI Taxonomy" id="662480"/>
    <lineage>
        <taxon>Archaea</taxon>
        <taxon>Methanobacteriati</taxon>
        <taxon>Methanobacteriota</taxon>
        <taxon>Stenosarchaea group</taxon>
        <taxon>Halobacteria</taxon>
        <taxon>Halobacteriales</taxon>
        <taxon>Haloferacaceae</taxon>
        <taxon>Haloferax</taxon>
    </lineage>
</organism>
<dbReference type="Proteomes" id="UP000011508">
    <property type="component" value="Unassembled WGS sequence"/>
</dbReference>
<comment type="caution">
    <text evidence="2">The sequence shown here is derived from an EMBL/GenBank/DDBJ whole genome shotgun (WGS) entry which is preliminary data.</text>
</comment>
<dbReference type="AlphaFoldDB" id="M0HZM0"/>
<feature type="region of interest" description="Disordered" evidence="1">
    <location>
        <begin position="1"/>
        <end position="31"/>
    </location>
</feature>
<evidence type="ECO:0000256" key="1">
    <source>
        <dbReference type="SAM" id="MobiDB-lite"/>
    </source>
</evidence>
<accession>M0HZM0</accession>
<evidence type="ECO:0000313" key="2">
    <source>
        <dbReference type="EMBL" id="ELZ89931.1"/>
    </source>
</evidence>
<gene>
    <name evidence="2" type="ORF">C441_14696</name>
</gene>
<evidence type="ECO:0000313" key="3">
    <source>
        <dbReference type="Proteomes" id="UP000011508"/>
    </source>
</evidence>
<proteinExistence type="predicted"/>
<dbReference type="PATRIC" id="fig|662480.6.peg.2933"/>
<reference evidence="2 3" key="1">
    <citation type="journal article" date="2014" name="PLoS Genet.">
        <title>Phylogenetically driven sequencing of extremely halophilic archaea reveals strategies for static and dynamic osmo-response.</title>
        <authorList>
            <person name="Becker E.A."/>
            <person name="Seitzer P.M."/>
            <person name="Tritt A."/>
            <person name="Larsen D."/>
            <person name="Krusor M."/>
            <person name="Yao A.I."/>
            <person name="Wu D."/>
            <person name="Madern D."/>
            <person name="Eisen J.A."/>
            <person name="Darling A.E."/>
            <person name="Facciotti M.T."/>
        </authorList>
    </citation>
    <scope>NUCLEOTIDE SEQUENCE [LARGE SCALE GENOMIC DNA]</scope>
    <source>
        <strain evidence="2 3">ATCC BAA-897</strain>
    </source>
</reference>
<keyword evidence="3" id="KW-1185">Reference proteome</keyword>
<feature type="compositionally biased region" description="Basic and acidic residues" evidence="1">
    <location>
        <begin position="22"/>
        <end position="31"/>
    </location>
</feature>
<name>M0HZM0_9EURY</name>
<sequence length="47" mass="5339">MGRVCPPATRAPDSPDADEASTDDRTDDEREQSILDRLVDILWILPW</sequence>
<dbReference type="EMBL" id="AOLM01000024">
    <property type="protein sequence ID" value="ELZ89931.1"/>
    <property type="molecule type" value="Genomic_DNA"/>
</dbReference>
<protein>
    <submittedName>
        <fullName evidence="2">Uncharacterized protein</fullName>
    </submittedName>
</protein>